<proteinExistence type="predicted"/>
<feature type="domain" description="Flavinylation-associated cytochrome" evidence="2">
    <location>
        <begin position="103"/>
        <end position="160"/>
    </location>
</feature>
<feature type="transmembrane region" description="Helical" evidence="1">
    <location>
        <begin position="226"/>
        <end position="248"/>
    </location>
</feature>
<dbReference type="AlphaFoldDB" id="A0A7M3DTC0"/>
<evidence type="ECO:0000313" key="4">
    <source>
        <dbReference type="Proteomes" id="UP000292974"/>
    </source>
</evidence>
<name>A0A7M3DTC0_RHILE</name>
<reference evidence="3 4" key="1">
    <citation type="submission" date="2019-02" db="EMBL/GenBank/DDBJ databases">
        <title>The genomic architecture of introgression among sibling species of bacteria.</title>
        <authorList>
            <person name="Cavassim M.I.A."/>
            <person name="Moeskjaer S."/>
            <person name="Moslemi C."/>
            <person name="Fields B."/>
            <person name="Bachmann A."/>
            <person name="Vilhjalmsson B."/>
            <person name="Schierup M.H."/>
            <person name="Young J.P.W."/>
            <person name="Andersen S.U."/>
        </authorList>
    </citation>
    <scope>NUCLEOTIDE SEQUENCE [LARGE SCALE GENOMIC DNA]</scope>
    <source>
        <strain evidence="3 4">SM135B</strain>
    </source>
</reference>
<evidence type="ECO:0000259" key="2">
    <source>
        <dbReference type="Pfam" id="PF14358"/>
    </source>
</evidence>
<protein>
    <submittedName>
        <fullName evidence="3">DUF4405 domain-containing protein</fullName>
    </submittedName>
</protein>
<dbReference type="Pfam" id="PF14358">
    <property type="entry name" value="DUF4405"/>
    <property type="match status" value="1"/>
</dbReference>
<comment type="caution">
    <text evidence="3">The sequence shown here is derived from an EMBL/GenBank/DDBJ whole genome shotgun (WGS) entry which is preliminary data.</text>
</comment>
<dbReference type="Proteomes" id="UP000292974">
    <property type="component" value="Unassembled WGS sequence"/>
</dbReference>
<feature type="transmembrane region" description="Helical" evidence="1">
    <location>
        <begin position="141"/>
        <end position="161"/>
    </location>
</feature>
<feature type="transmembrane region" description="Helical" evidence="1">
    <location>
        <begin position="182"/>
        <end position="206"/>
    </location>
</feature>
<feature type="transmembrane region" description="Helical" evidence="1">
    <location>
        <begin position="39"/>
        <end position="58"/>
    </location>
</feature>
<organism evidence="3 4">
    <name type="scientific">Rhizobium leguminosarum</name>
    <dbReference type="NCBI Taxonomy" id="384"/>
    <lineage>
        <taxon>Bacteria</taxon>
        <taxon>Pseudomonadati</taxon>
        <taxon>Pseudomonadota</taxon>
        <taxon>Alphaproteobacteria</taxon>
        <taxon>Hyphomicrobiales</taxon>
        <taxon>Rhizobiaceae</taxon>
        <taxon>Rhizobium/Agrobacterium group</taxon>
        <taxon>Rhizobium</taxon>
    </lineage>
</organism>
<feature type="transmembrane region" description="Helical" evidence="1">
    <location>
        <begin position="70"/>
        <end position="89"/>
    </location>
</feature>
<dbReference type="InterPro" id="IPR025517">
    <property type="entry name" value="DUF4405"/>
</dbReference>
<evidence type="ECO:0000256" key="1">
    <source>
        <dbReference type="SAM" id="Phobius"/>
    </source>
</evidence>
<keyword evidence="1" id="KW-0812">Transmembrane</keyword>
<keyword evidence="1" id="KW-1133">Transmembrane helix</keyword>
<evidence type="ECO:0000313" key="3">
    <source>
        <dbReference type="EMBL" id="TAY51945.1"/>
    </source>
</evidence>
<keyword evidence="1" id="KW-0472">Membrane</keyword>
<dbReference type="EMBL" id="SIOP01000001">
    <property type="protein sequence ID" value="TAY51945.1"/>
    <property type="molecule type" value="Genomic_DNA"/>
</dbReference>
<accession>A0A7M3DTC0</accession>
<feature type="transmembrane region" description="Helical" evidence="1">
    <location>
        <begin position="101"/>
        <end position="121"/>
    </location>
</feature>
<sequence length="275" mass="31195">MLFVPSAVPRRSPVHVYVQRCVGVRWEPTTLKKLFITRLLLPGCMATLLLLSLAYWWLDNRPHEVFGTALFVMLAWHVGVNRLWFTNLLRGRYDARRTVTALLHLLLIGNMLVLLITSIIISKSLFASLPIPDSIYLRDIHWFSAYWVMIIVGVHLGLHWTRVMAVVRSCLGMTSQSRVAIWALRLTAVAVAGFGVLSMRMLGVWAKLTFTYSLDFWDFTASVTPFFGYWAGVVALPAVITHYGMSWWRGGVMGRSGRRVERRSRGRALEDATGA</sequence>
<gene>
    <name evidence="3" type="ORF">ELH90_09815</name>
</gene>